<dbReference type="Proteomes" id="UP000546162">
    <property type="component" value="Unassembled WGS sequence"/>
</dbReference>
<reference evidence="2 3" key="1">
    <citation type="submission" date="2020-08" db="EMBL/GenBank/DDBJ databases">
        <title>Sequencing the genomes of 1000 actinobacteria strains.</title>
        <authorList>
            <person name="Klenk H.-P."/>
        </authorList>
    </citation>
    <scope>NUCLEOTIDE SEQUENCE [LARGE SCALE GENOMIC DNA]</scope>
    <source>
        <strain evidence="2 3">DSM 45809</strain>
    </source>
</reference>
<dbReference type="AlphaFoldDB" id="A0A7W7H384"/>
<feature type="transmembrane region" description="Helical" evidence="1">
    <location>
        <begin position="40"/>
        <end position="58"/>
    </location>
</feature>
<dbReference type="RefSeq" id="WP_185043394.1">
    <property type="nucleotide sequence ID" value="NZ_BAABFG010000005.1"/>
</dbReference>
<proteinExistence type="predicted"/>
<name>A0A7W7H384_9ACTN</name>
<evidence type="ECO:0000313" key="3">
    <source>
        <dbReference type="Proteomes" id="UP000546162"/>
    </source>
</evidence>
<evidence type="ECO:0000256" key="1">
    <source>
        <dbReference type="SAM" id="Phobius"/>
    </source>
</evidence>
<dbReference type="EMBL" id="JACHNB010000001">
    <property type="protein sequence ID" value="MBB4743082.1"/>
    <property type="molecule type" value="Genomic_DNA"/>
</dbReference>
<accession>A0A7W7H384</accession>
<evidence type="ECO:0000313" key="2">
    <source>
        <dbReference type="EMBL" id="MBB4743082.1"/>
    </source>
</evidence>
<comment type="caution">
    <text evidence="2">The sequence shown here is derived from an EMBL/GenBank/DDBJ whole genome shotgun (WGS) entry which is preliminary data.</text>
</comment>
<keyword evidence="1" id="KW-0812">Transmembrane</keyword>
<organism evidence="2 3">
    <name type="scientific">Actinoplanes octamycinicus</name>
    <dbReference type="NCBI Taxonomy" id="135948"/>
    <lineage>
        <taxon>Bacteria</taxon>
        <taxon>Bacillati</taxon>
        <taxon>Actinomycetota</taxon>
        <taxon>Actinomycetes</taxon>
        <taxon>Micromonosporales</taxon>
        <taxon>Micromonosporaceae</taxon>
        <taxon>Actinoplanes</taxon>
    </lineage>
</organism>
<gene>
    <name evidence="2" type="ORF">BJY16_006541</name>
</gene>
<keyword evidence="3" id="KW-1185">Reference proteome</keyword>
<keyword evidence="1" id="KW-0472">Membrane</keyword>
<sequence length="73" mass="8122">MRQAVWLVVGLILMAMGAQGAIRLLINKDPGILRFLPGGYLVQVAGYVAVALIGLRLARLNRVQPDPRHDRYR</sequence>
<keyword evidence="1" id="KW-1133">Transmembrane helix</keyword>
<protein>
    <submittedName>
        <fullName evidence="2">Uncharacterized protein</fullName>
    </submittedName>
</protein>